<dbReference type="Proteomes" id="UP000019148">
    <property type="component" value="Unassembled WGS sequence"/>
</dbReference>
<organism evidence="1 2">
    <name type="scientific">Borrelia duttonii CR2A</name>
    <dbReference type="NCBI Taxonomy" id="1432657"/>
    <lineage>
        <taxon>Bacteria</taxon>
        <taxon>Pseudomonadati</taxon>
        <taxon>Spirochaetota</taxon>
        <taxon>Spirochaetia</taxon>
        <taxon>Spirochaetales</taxon>
        <taxon>Borreliaceae</taxon>
        <taxon>Borrelia</taxon>
    </lineage>
</organism>
<comment type="caution">
    <text evidence="1">The sequence shown here is derived from an EMBL/GenBank/DDBJ whole genome shotgun (WGS) entry which is preliminary data.</text>
</comment>
<reference evidence="1 2" key="1">
    <citation type="submission" date="2013-12" db="EMBL/GenBank/DDBJ databases">
        <title>Comparative genomics of relapsing fever spirochetes.</title>
        <authorList>
            <person name="Schwan T.G."/>
            <person name="Raffel S.J."/>
            <person name="Porcella S.F."/>
        </authorList>
    </citation>
    <scope>NUCLEOTIDE SEQUENCE [LARGE SCALE GENOMIC DNA]</scope>
    <source>
        <strain evidence="1 2">CR2A</strain>
    </source>
</reference>
<accession>W6TGS0</accession>
<gene>
    <name evidence="1" type="ORF">BDCR2A_01422</name>
</gene>
<dbReference type="AlphaFoldDB" id="W6TGS0"/>
<dbReference type="RefSeq" id="WP_038367549.1">
    <property type="nucleotide sequence ID" value="NZ_AZIT01000020.1"/>
</dbReference>
<protein>
    <submittedName>
        <fullName evidence="1">Uncharacterized protein</fullName>
    </submittedName>
</protein>
<evidence type="ECO:0000313" key="2">
    <source>
        <dbReference type="Proteomes" id="UP000019148"/>
    </source>
</evidence>
<proteinExistence type="predicted"/>
<name>W6TGS0_9SPIR</name>
<evidence type="ECO:0000313" key="1">
    <source>
        <dbReference type="EMBL" id="ETZ17655.1"/>
    </source>
</evidence>
<sequence>MKKFGDIKLYRLGEVVDILAQDFKYYTTNSILCKKLATLNAYIQYENVRYIPENIICDLMENIRKKEKNLRFAQSFKTK</sequence>
<dbReference type="EMBL" id="AZIT01000020">
    <property type="protein sequence ID" value="ETZ17655.1"/>
    <property type="molecule type" value="Genomic_DNA"/>
</dbReference>